<accession>A0AA36JL17</accession>
<sequence length="362" mass="41078">MPFRWRLLLLAACHGCPEGPEAKECLRRELSGEARPRLRCRKLRKPPKDFDAFFSQVLSQGQPVILENASAIFGQEVQRWMNISYFVEKFGQLRFRTSFFNAAKNRTGQGFRTSAGEGVDRFGLTPINGGKGLLFPHVGQMDLAGVLSNRDPARMMFVEEGKLFAEEEGRRYVNYPELLDHWTKPPFLGPLQPAEVNLWAGGVLADRPKESPLHHDPFENIMLQLAGRKTFIMVSAVDTPKLYPSLMQGFRAPAPEDLHTQVKAVDAEDLMDNFSPVDPLRPDFKRFPDFKKVNPLTCTLKAGEALFMPSFTWHNVLSYGDDDKVNLGLNVWLPGDRAVSDLMNNLMRTLVVRRETERTDEL</sequence>
<evidence type="ECO:0000313" key="4">
    <source>
        <dbReference type="Proteomes" id="UP001178507"/>
    </source>
</evidence>
<dbReference type="InterPro" id="IPR041667">
    <property type="entry name" value="Cupin_8"/>
</dbReference>
<feature type="chain" id="PRO_5041234363" description="JmjC domain-containing protein" evidence="1">
    <location>
        <begin position="23"/>
        <end position="362"/>
    </location>
</feature>
<organism evidence="3 4">
    <name type="scientific">Effrenium voratum</name>
    <dbReference type="NCBI Taxonomy" id="2562239"/>
    <lineage>
        <taxon>Eukaryota</taxon>
        <taxon>Sar</taxon>
        <taxon>Alveolata</taxon>
        <taxon>Dinophyceae</taxon>
        <taxon>Suessiales</taxon>
        <taxon>Symbiodiniaceae</taxon>
        <taxon>Effrenium</taxon>
    </lineage>
</organism>
<dbReference type="Proteomes" id="UP001178507">
    <property type="component" value="Unassembled WGS sequence"/>
</dbReference>
<gene>
    <name evidence="3" type="ORF">EVOR1521_LOCUS29203</name>
</gene>
<dbReference type="SUPFAM" id="SSF51197">
    <property type="entry name" value="Clavaminate synthase-like"/>
    <property type="match status" value="1"/>
</dbReference>
<protein>
    <recommendedName>
        <fullName evidence="2">JmjC domain-containing protein</fullName>
    </recommendedName>
</protein>
<evidence type="ECO:0000256" key="1">
    <source>
        <dbReference type="SAM" id="SignalP"/>
    </source>
</evidence>
<name>A0AA36JL17_9DINO</name>
<dbReference type="Gene3D" id="2.60.120.10">
    <property type="entry name" value="Jelly Rolls"/>
    <property type="match status" value="1"/>
</dbReference>
<dbReference type="Pfam" id="PF13621">
    <property type="entry name" value="Cupin_8"/>
    <property type="match status" value="1"/>
</dbReference>
<feature type="domain" description="JmjC" evidence="2">
    <location>
        <begin position="174"/>
        <end position="348"/>
    </location>
</feature>
<evidence type="ECO:0000259" key="2">
    <source>
        <dbReference type="PROSITE" id="PS51184"/>
    </source>
</evidence>
<dbReference type="AlphaFoldDB" id="A0AA36JL17"/>
<dbReference type="PROSITE" id="PS51184">
    <property type="entry name" value="JMJC"/>
    <property type="match status" value="1"/>
</dbReference>
<dbReference type="InterPro" id="IPR014710">
    <property type="entry name" value="RmlC-like_jellyroll"/>
</dbReference>
<keyword evidence="1" id="KW-0732">Signal</keyword>
<proteinExistence type="predicted"/>
<dbReference type="EMBL" id="CAUJNA010003675">
    <property type="protein sequence ID" value="CAJ1407546.1"/>
    <property type="molecule type" value="Genomic_DNA"/>
</dbReference>
<evidence type="ECO:0000313" key="3">
    <source>
        <dbReference type="EMBL" id="CAJ1407546.1"/>
    </source>
</evidence>
<dbReference type="PANTHER" id="PTHR12461:SF105">
    <property type="entry name" value="HYPOXIA-INDUCIBLE FACTOR 1-ALPHA INHIBITOR"/>
    <property type="match status" value="1"/>
</dbReference>
<reference evidence="3" key="1">
    <citation type="submission" date="2023-08" db="EMBL/GenBank/DDBJ databases">
        <authorList>
            <person name="Chen Y."/>
            <person name="Shah S."/>
            <person name="Dougan E. K."/>
            <person name="Thang M."/>
            <person name="Chan C."/>
        </authorList>
    </citation>
    <scope>NUCLEOTIDE SEQUENCE</scope>
</reference>
<feature type="signal peptide" evidence="1">
    <location>
        <begin position="1"/>
        <end position="22"/>
    </location>
</feature>
<dbReference type="InterPro" id="IPR003347">
    <property type="entry name" value="JmjC_dom"/>
</dbReference>
<keyword evidence="4" id="KW-1185">Reference proteome</keyword>
<dbReference type="SMART" id="SM00558">
    <property type="entry name" value="JmjC"/>
    <property type="match status" value="1"/>
</dbReference>
<comment type="caution">
    <text evidence="3">The sequence shown here is derived from an EMBL/GenBank/DDBJ whole genome shotgun (WGS) entry which is preliminary data.</text>
</comment>
<dbReference type="PANTHER" id="PTHR12461">
    <property type="entry name" value="HYPOXIA-INDUCIBLE FACTOR 1 ALPHA INHIBITOR-RELATED"/>
    <property type="match status" value="1"/>
</dbReference>